<reference evidence="1" key="2">
    <citation type="submission" date="2020-11" db="EMBL/GenBank/DDBJ databases">
        <authorList>
            <person name="McCartney M.A."/>
            <person name="Auch B."/>
            <person name="Kono T."/>
            <person name="Mallez S."/>
            <person name="Becker A."/>
            <person name="Gohl D.M."/>
            <person name="Silverstein K.A.T."/>
            <person name="Koren S."/>
            <person name="Bechman K.B."/>
            <person name="Herman A."/>
            <person name="Abrahante J.E."/>
            <person name="Garbe J."/>
        </authorList>
    </citation>
    <scope>NUCLEOTIDE SEQUENCE</scope>
    <source>
        <strain evidence="1">Duluth1</strain>
        <tissue evidence="1">Whole animal</tissue>
    </source>
</reference>
<evidence type="ECO:0000313" key="2">
    <source>
        <dbReference type="Proteomes" id="UP000828390"/>
    </source>
</evidence>
<comment type="caution">
    <text evidence="1">The sequence shown here is derived from an EMBL/GenBank/DDBJ whole genome shotgun (WGS) entry which is preliminary data.</text>
</comment>
<organism evidence="1 2">
    <name type="scientific">Dreissena polymorpha</name>
    <name type="common">Zebra mussel</name>
    <name type="synonym">Mytilus polymorpha</name>
    <dbReference type="NCBI Taxonomy" id="45954"/>
    <lineage>
        <taxon>Eukaryota</taxon>
        <taxon>Metazoa</taxon>
        <taxon>Spiralia</taxon>
        <taxon>Lophotrochozoa</taxon>
        <taxon>Mollusca</taxon>
        <taxon>Bivalvia</taxon>
        <taxon>Autobranchia</taxon>
        <taxon>Heteroconchia</taxon>
        <taxon>Euheterodonta</taxon>
        <taxon>Imparidentia</taxon>
        <taxon>Neoheterodontei</taxon>
        <taxon>Myida</taxon>
        <taxon>Dreissenoidea</taxon>
        <taxon>Dreissenidae</taxon>
        <taxon>Dreissena</taxon>
    </lineage>
</organism>
<dbReference type="EMBL" id="JAIWYP010000003">
    <property type="protein sequence ID" value="KAH3859082.1"/>
    <property type="molecule type" value="Genomic_DNA"/>
</dbReference>
<sequence>MLLISRKCIQRVQPVHPKQLILFEKHCQLDGGGSDVNVHASGDQAVNVSSEAVMNCDPETDIVAVLIVTLCPSFTMEKGRRKKGNSRVLCRLHGHATVVFDCYEDGPSIKDITHQRRGQTVNPNKSFNN</sequence>
<accession>A0A9D4RA00</accession>
<proteinExistence type="predicted"/>
<gene>
    <name evidence="1" type="ORF">DPMN_101729</name>
</gene>
<dbReference type="Proteomes" id="UP000828390">
    <property type="component" value="Unassembled WGS sequence"/>
</dbReference>
<protein>
    <submittedName>
        <fullName evidence="1">Uncharacterized protein</fullName>
    </submittedName>
</protein>
<name>A0A9D4RA00_DREPO</name>
<evidence type="ECO:0000313" key="1">
    <source>
        <dbReference type="EMBL" id="KAH3859082.1"/>
    </source>
</evidence>
<keyword evidence="2" id="KW-1185">Reference proteome</keyword>
<dbReference type="AlphaFoldDB" id="A0A9D4RA00"/>
<reference evidence="1" key="1">
    <citation type="journal article" date="2019" name="bioRxiv">
        <title>The Genome of the Zebra Mussel, Dreissena polymorpha: A Resource for Invasive Species Research.</title>
        <authorList>
            <person name="McCartney M.A."/>
            <person name="Auch B."/>
            <person name="Kono T."/>
            <person name="Mallez S."/>
            <person name="Zhang Y."/>
            <person name="Obille A."/>
            <person name="Becker A."/>
            <person name="Abrahante J.E."/>
            <person name="Garbe J."/>
            <person name="Badalamenti J.P."/>
            <person name="Herman A."/>
            <person name="Mangelson H."/>
            <person name="Liachko I."/>
            <person name="Sullivan S."/>
            <person name="Sone E.D."/>
            <person name="Koren S."/>
            <person name="Silverstein K.A.T."/>
            <person name="Beckman K.B."/>
            <person name="Gohl D.M."/>
        </authorList>
    </citation>
    <scope>NUCLEOTIDE SEQUENCE</scope>
    <source>
        <strain evidence="1">Duluth1</strain>
        <tissue evidence="1">Whole animal</tissue>
    </source>
</reference>